<sequence>MVIGGVDVTATKKKRKGKQMEDERIKNKMVKTDADTAYAQSRELLQLNSISSSSYTDMDAITLEYESQNCLDFPTLARERDLYGISDRAAASIASAASRDIGIVHEGETSHVVDRNKICRQSRKLQNAVAESTKLTVSQYLLTGLYFDGRKGKTKVLIKKDTKYYPKTMKEEHYTLVNKPNSVYIGHVTTATGGAIKEAILNFFASNNMQLNGLKVIGWDGTNVNTGHKGGIIRLMELDPNTPSTKFFGWGNYWSLQNFVDQLVKQSKPVRSYL</sequence>
<dbReference type="AlphaFoldDB" id="A0A4Y2J3D2"/>
<dbReference type="OrthoDB" id="8058698at2759"/>
<dbReference type="EMBL" id="BGPR01003173">
    <property type="protein sequence ID" value="GBM84627.1"/>
    <property type="molecule type" value="Genomic_DNA"/>
</dbReference>
<protein>
    <submittedName>
        <fullName evidence="1">Uncharacterized protein</fullName>
    </submittedName>
</protein>
<name>A0A4Y2J3D2_ARAVE</name>
<reference evidence="1 2" key="1">
    <citation type="journal article" date="2019" name="Sci. Rep.">
        <title>Orb-weaving spider Araneus ventricosus genome elucidates the spidroin gene catalogue.</title>
        <authorList>
            <person name="Kono N."/>
            <person name="Nakamura H."/>
            <person name="Ohtoshi R."/>
            <person name="Moran D.A.P."/>
            <person name="Shinohara A."/>
            <person name="Yoshida Y."/>
            <person name="Fujiwara M."/>
            <person name="Mori M."/>
            <person name="Tomita M."/>
            <person name="Arakawa K."/>
        </authorList>
    </citation>
    <scope>NUCLEOTIDE SEQUENCE [LARGE SCALE GENOMIC DNA]</scope>
</reference>
<comment type="caution">
    <text evidence="1">The sequence shown here is derived from an EMBL/GenBank/DDBJ whole genome shotgun (WGS) entry which is preliminary data.</text>
</comment>
<proteinExistence type="predicted"/>
<keyword evidence="2" id="KW-1185">Reference proteome</keyword>
<organism evidence="1 2">
    <name type="scientific">Araneus ventricosus</name>
    <name type="common">Orbweaver spider</name>
    <name type="synonym">Epeira ventricosa</name>
    <dbReference type="NCBI Taxonomy" id="182803"/>
    <lineage>
        <taxon>Eukaryota</taxon>
        <taxon>Metazoa</taxon>
        <taxon>Ecdysozoa</taxon>
        <taxon>Arthropoda</taxon>
        <taxon>Chelicerata</taxon>
        <taxon>Arachnida</taxon>
        <taxon>Araneae</taxon>
        <taxon>Araneomorphae</taxon>
        <taxon>Entelegynae</taxon>
        <taxon>Araneoidea</taxon>
        <taxon>Araneidae</taxon>
        <taxon>Araneus</taxon>
    </lineage>
</organism>
<dbReference type="Proteomes" id="UP000499080">
    <property type="component" value="Unassembled WGS sequence"/>
</dbReference>
<gene>
    <name evidence="1" type="ORF">AVEN_226661_1</name>
</gene>
<evidence type="ECO:0000313" key="2">
    <source>
        <dbReference type="Proteomes" id="UP000499080"/>
    </source>
</evidence>
<evidence type="ECO:0000313" key="1">
    <source>
        <dbReference type="EMBL" id="GBM84627.1"/>
    </source>
</evidence>
<accession>A0A4Y2J3D2</accession>